<proteinExistence type="predicted"/>
<evidence type="ECO:0000256" key="1">
    <source>
        <dbReference type="SAM" id="Phobius"/>
    </source>
</evidence>
<name>A0A0T7GVR9_NEOGA</name>
<keyword evidence="1" id="KW-0812">Transmembrane</keyword>
<keyword evidence="1" id="KW-1133">Transmembrane helix</keyword>
<feature type="transmembrane region" description="Helical" evidence="1">
    <location>
        <begin position="197"/>
        <end position="216"/>
    </location>
</feature>
<gene>
    <name evidence="2" type="ORF">NGAL_HAMBI1189_39120</name>
</gene>
<protein>
    <submittedName>
        <fullName evidence="2">Uncharacterized protein</fullName>
    </submittedName>
</protein>
<dbReference type="EMBL" id="CCRK01000010">
    <property type="protein sequence ID" value="CDZ51362.1"/>
    <property type="molecule type" value="Genomic_DNA"/>
</dbReference>
<sequence length="235" mass="26610">MLTPQSPSLGKPIVKDTDYYSVRWSTNAAITQTKLPQVVSLVPVLGYAILYGDQFQSFVMRFTSLGPDVLFTAFQRVCLLYAGGLCVLAGLIIFYVFCPSIIRQYKTRTEYIRHVMETSDYRQMADMNRAMISLLEGQPKEGDELYFNEFPAQAVLNAVKMTLGFRSRYEVFSGTRPRGTVYPGLAAYFEAINRTRWFASILCNGLMIIGAGLFLLPSVDVFFMVVDRVIFSPFR</sequence>
<evidence type="ECO:0000313" key="2">
    <source>
        <dbReference type="EMBL" id="CDZ51362.1"/>
    </source>
</evidence>
<evidence type="ECO:0000313" key="3">
    <source>
        <dbReference type="Proteomes" id="UP000039660"/>
    </source>
</evidence>
<keyword evidence="1" id="KW-0472">Membrane</keyword>
<organism evidence="2 3">
    <name type="scientific">Neorhizobium galegae bv. officinalis</name>
    <dbReference type="NCBI Taxonomy" id="323656"/>
    <lineage>
        <taxon>Bacteria</taxon>
        <taxon>Pseudomonadati</taxon>
        <taxon>Pseudomonadota</taxon>
        <taxon>Alphaproteobacteria</taxon>
        <taxon>Hyphomicrobiales</taxon>
        <taxon>Rhizobiaceae</taxon>
        <taxon>Rhizobium/Agrobacterium group</taxon>
        <taxon>Neorhizobium</taxon>
    </lineage>
</organism>
<reference evidence="2 3" key="1">
    <citation type="submission" date="2014-08" db="EMBL/GenBank/DDBJ databases">
        <authorList>
            <person name="Chen Y.-H."/>
        </authorList>
    </citation>
    <scope>NUCLEOTIDE SEQUENCE [LARGE SCALE GENOMIC DNA]</scope>
</reference>
<accession>A0A0T7GVR9</accession>
<feature type="transmembrane region" description="Helical" evidence="1">
    <location>
        <begin position="79"/>
        <end position="98"/>
    </location>
</feature>
<dbReference type="AlphaFoldDB" id="A0A0T7GVR9"/>
<dbReference type="Proteomes" id="UP000039660">
    <property type="component" value="Unassembled WGS sequence"/>
</dbReference>